<dbReference type="AlphaFoldDB" id="A0AAV4BY90"/>
<name>A0AAV4BY90_9GAST</name>
<organism evidence="1 2">
    <name type="scientific">Plakobranchus ocellatus</name>
    <dbReference type="NCBI Taxonomy" id="259542"/>
    <lineage>
        <taxon>Eukaryota</taxon>
        <taxon>Metazoa</taxon>
        <taxon>Spiralia</taxon>
        <taxon>Lophotrochozoa</taxon>
        <taxon>Mollusca</taxon>
        <taxon>Gastropoda</taxon>
        <taxon>Heterobranchia</taxon>
        <taxon>Euthyneura</taxon>
        <taxon>Panpulmonata</taxon>
        <taxon>Sacoglossa</taxon>
        <taxon>Placobranchoidea</taxon>
        <taxon>Plakobranchidae</taxon>
        <taxon>Plakobranchus</taxon>
    </lineage>
</organism>
<evidence type="ECO:0000313" key="1">
    <source>
        <dbReference type="EMBL" id="GFO24593.1"/>
    </source>
</evidence>
<dbReference type="EMBL" id="BLXT01005617">
    <property type="protein sequence ID" value="GFO24593.1"/>
    <property type="molecule type" value="Genomic_DNA"/>
</dbReference>
<comment type="caution">
    <text evidence="1">The sequence shown here is derived from an EMBL/GenBank/DDBJ whole genome shotgun (WGS) entry which is preliminary data.</text>
</comment>
<dbReference type="Proteomes" id="UP000735302">
    <property type="component" value="Unassembled WGS sequence"/>
</dbReference>
<keyword evidence="2" id="KW-1185">Reference proteome</keyword>
<reference evidence="1 2" key="1">
    <citation type="journal article" date="2021" name="Elife">
        <title>Chloroplast acquisition without the gene transfer in kleptoplastic sea slugs, Plakobranchus ocellatus.</title>
        <authorList>
            <person name="Maeda T."/>
            <person name="Takahashi S."/>
            <person name="Yoshida T."/>
            <person name="Shimamura S."/>
            <person name="Takaki Y."/>
            <person name="Nagai Y."/>
            <person name="Toyoda A."/>
            <person name="Suzuki Y."/>
            <person name="Arimoto A."/>
            <person name="Ishii H."/>
            <person name="Satoh N."/>
            <person name="Nishiyama T."/>
            <person name="Hasebe M."/>
            <person name="Maruyama T."/>
            <person name="Minagawa J."/>
            <person name="Obokata J."/>
            <person name="Shigenobu S."/>
        </authorList>
    </citation>
    <scope>NUCLEOTIDE SEQUENCE [LARGE SCALE GENOMIC DNA]</scope>
</reference>
<protein>
    <submittedName>
        <fullName evidence="1">Uncharacterized protein</fullName>
    </submittedName>
</protein>
<sequence>MEDAFRFAHFLGSHSDPSEGSPFRFADFMKGYIDPSTEVPFSFADSVRSYIDPPTGGPLRFADFMKSYIDPPTEGPFRFADSVRSNIDPLTEGPFRFADFMRSYIDTPTEGSVDGTVASQSALRSAGTLLSRVRAPPSAPRCECEYRQRIGAHPHRWQTVQALWLPEQQPAPSFICPQALDPPTVTVVLPHHTTRGS</sequence>
<accession>A0AAV4BY90</accession>
<proteinExistence type="predicted"/>
<evidence type="ECO:0000313" key="2">
    <source>
        <dbReference type="Proteomes" id="UP000735302"/>
    </source>
</evidence>
<gene>
    <name evidence="1" type="ORF">PoB_005109800</name>
</gene>